<reference evidence="1" key="2">
    <citation type="journal article" date="2013" name="Mar. Genomics">
        <title>Expression of sulfatases in Rhodopirellula baltica and the diversity of sulfatases in the genus Rhodopirellula.</title>
        <authorList>
            <person name="Wegner C.E."/>
            <person name="Richter-Heitmann T."/>
            <person name="Klindworth A."/>
            <person name="Klockow C."/>
            <person name="Richter M."/>
            <person name="Achstetter T."/>
            <person name="Glockner F.O."/>
            <person name="Harder J."/>
        </authorList>
    </citation>
    <scope>NUCLEOTIDE SEQUENCE [LARGE SCALE GENOMIC DNA]</scope>
    <source>
        <strain evidence="1">6C</strain>
    </source>
</reference>
<proteinExistence type="predicted"/>
<comment type="caution">
    <text evidence="1">The sequence shown here is derived from an EMBL/GenBank/DDBJ whole genome shotgun (WGS) entry which is preliminary data.</text>
</comment>
<protein>
    <submittedName>
        <fullName evidence="1">Uncharacterized protein</fullName>
    </submittedName>
</protein>
<gene>
    <name evidence="1" type="ORF">RE6C_02121</name>
</gene>
<keyword evidence="2" id="KW-1185">Reference proteome</keyword>
<dbReference type="PATRIC" id="fig|1263867.3.peg.2256"/>
<accession>M2AJ43</accession>
<evidence type="ECO:0000313" key="1">
    <source>
        <dbReference type="EMBL" id="EMB17160.1"/>
    </source>
</evidence>
<organism evidence="1 2">
    <name type="scientific">Rhodopirellula europaea 6C</name>
    <dbReference type="NCBI Taxonomy" id="1263867"/>
    <lineage>
        <taxon>Bacteria</taxon>
        <taxon>Pseudomonadati</taxon>
        <taxon>Planctomycetota</taxon>
        <taxon>Planctomycetia</taxon>
        <taxon>Pirellulales</taxon>
        <taxon>Pirellulaceae</taxon>
        <taxon>Rhodopirellula</taxon>
    </lineage>
</organism>
<evidence type="ECO:0000313" key="2">
    <source>
        <dbReference type="Proteomes" id="UP000011529"/>
    </source>
</evidence>
<dbReference type="Proteomes" id="UP000011529">
    <property type="component" value="Unassembled WGS sequence"/>
</dbReference>
<name>M2AJ43_9BACT</name>
<dbReference type="EMBL" id="ANMO01000103">
    <property type="protein sequence ID" value="EMB17160.1"/>
    <property type="molecule type" value="Genomic_DNA"/>
</dbReference>
<dbReference type="AlphaFoldDB" id="M2AJ43"/>
<sequence>MRPLSDVGFVYNSALGVRQSSIFVLSNAKFWLNLIERAIERGIPSPLRSLPLKGVSSTEMFSNGLVF</sequence>
<reference evidence="1" key="1">
    <citation type="submission" date="2012-11" db="EMBL/GenBank/DDBJ databases">
        <title>Permanent draft genomes of Rhodopirellula europaea strain SH398 and 6C.</title>
        <authorList>
            <person name="Richter M."/>
            <person name="Richter-Heitmann T."/>
            <person name="Frank C."/>
            <person name="Harder J."/>
            <person name="Glockner F.O."/>
        </authorList>
    </citation>
    <scope>NUCLEOTIDE SEQUENCE</scope>
    <source>
        <strain evidence="1">6C</strain>
    </source>
</reference>